<evidence type="ECO:0000256" key="1">
    <source>
        <dbReference type="SAM" id="Phobius"/>
    </source>
</evidence>
<organism evidence="2 3">
    <name type="scientific">Collimonas arenae</name>
    <dbReference type="NCBI Taxonomy" id="279058"/>
    <lineage>
        <taxon>Bacteria</taxon>
        <taxon>Pseudomonadati</taxon>
        <taxon>Pseudomonadota</taxon>
        <taxon>Betaproteobacteria</taxon>
        <taxon>Burkholderiales</taxon>
        <taxon>Oxalobacteraceae</taxon>
        <taxon>Collimonas</taxon>
    </lineage>
</organism>
<dbReference type="Pfam" id="PF04956">
    <property type="entry name" value="TrbC"/>
    <property type="match status" value="1"/>
</dbReference>
<dbReference type="Proteomes" id="UP000030302">
    <property type="component" value="Plasmid unnamed"/>
</dbReference>
<feature type="transmembrane region" description="Helical" evidence="1">
    <location>
        <begin position="60"/>
        <end position="81"/>
    </location>
</feature>
<evidence type="ECO:0000313" key="2">
    <source>
        <dbReference type="EMBL" id="AIY44201.1"/>
    </source>
</evidence>
<dbReference type="AlphaFoldDB" id="A0A0A1FHZ7"/>
<keyword evidence="1" id="KW-0472">Membrane</keyword>
<evidence type="ECO:0000313" key="3">
    <source>
        <dbReference type="Proteomes" id="UP000030302"/>
    </source>
</evidence>
<dbReference type="OrthoDB" id="9131446at2"/>
<reference evidence="3" key="1">
    <citation type="journal article" date="2014" name="Soil Biol. Biochem.">
        <title>Structure and function of bacterial communities in ageing soils: Insights from the Mendocino ecological staircase.</title>
        <authorList>
            <person name="Uroz S."/>
            <person name="Tech J.J."/>
            <person name="Sawaya N.A."/>
            <person name="Frey-Klett P."/>
            <person name="Leveau J.H.J."/>
        </authorList>
    </citation>
    <scope>NUCLEOTIDE SEQUENCE [LARGE SCALE GENOMIC DNA]</scope>
    <source>
        <strain evidence="3">Cal35</strain>
        <plasmid evidence="3">unnamed</plasmid>
    </source>
</reference>
<accession>A0A0A1FHZ7</accession>
<keyword evidence="2" id="KW-0614">Plasmid</keyword>
<dbReference type="HOGENOM" id="CLU_144165_0_0_4"/>
<proteinExistence type="predicted"/>
<feature type="transmembrane region" description="Helical" evidence="1">
    <location>
        <begin position="20"/>
        <end position="40"/>
    </location>
</feature>
<dbReference type="InterPro" id="IPR007039">
    <property type="entry name" value="TrbC/VirB2"/>
</dbReference>
<name>A0A0A1FHZ7_9BURK</name>
<keyword evidence="1" id="KW-0812">Transmembrane</keyword>
<evidence type="ECO:0008006" key="4">
    <source>
        <dbReference type="Google" id="ProtNLM"/>
    </source>
</evidence>
<gene>
    <name evidence="2" type="ORF">LT85_p022</name>
</gene>
<protein>
    <recommendedName>
        <fullName evidence="4">Type VI secretion protein</fullName>
    </recommendedName>
</protein>
<keyword evidence="1" id="KW-1133">Transmembrane helix</keyword>
<keyword evidence="3" id="KW-1185">Reference proteome</keyword>
<dbReference type="KEGG" id="care:LT85_p022"/>
<feature type="transmembrane region" description="Helical" evidence="1">
    <location>
        <begin position="93"/>
        <end position="113"/>
    </location>
</feature>
<dbReference type="EMBL" id="CP009963">
    <property type="protein sequence ID" value="AIY44201.1"/>
    <property type="molecule type" value="Genomic_DNA"/>
</dbReference>
<geneLocation type="plasmid" evidence="2 3">
    <name>unnamed</name>
</geneLocation>
<dbReference type="RefSeq" id="WP_052135607.1">
    <property type="nucleotide sequence ID" value="NZ_CP009963.1"/>
</dbReference>
<sequence>MNSTQKPEVVADKKVDKLDAVLGVLVNTLVIAFVFMPEFAHAQTTGSPFDGATAFLKMAANLLIFEWGYYIGIITLAIQGYRWKTGRINLMDLGGWGLGICLVFFAPNIVLSLKNSAGTIQ</sequence>